<protein>
    <submittedName>
        <fullName evidence="1">Uncharacterized protein</fullName>
    </submittedName>
</protein>
<gene>
    <name evidence="1" type="ORF">HPB50_012853</name>
</gene>
<dbReference type="EMBL" id="CM023482">
    <property type="protein sequence ID" value="KAH6938794.1"/>
    <property type="molecule type" value="Genomic_DNA"/>
</dbReference>
<proteinExistence type="predicted"/>
<accession>A0ACB7SYE0</accession>
<sequence>MGQKFNDAGPVASGLTIQYGCRPIAIVGSLMSSFGLFISIYATGIKFLYFSLGFITGTGFGLTLLPAIVCVTSYFDRRRSLATGITVCGSGVGTFVMAPLMQALVRFYGWKGTLIICSGLSLQGVVAGSLMRPVGGPSSSDSDSLTNTYEPSELYPGPSRVARPLAVYDVSSSALSPPGRGSPTDALQLTMVPDEGGPDTFQSRIRLRRDLFYEGSVPDDQRQPTAAFFSADSSLLEGTERRSQIVTLVDNRNIIARTLFSYQMAAVLGEMLNFRLLSEGAFRVFSLSRFLCGLGYSVPYLFLTSRAVAELGVRGFITLSSVVVVDMVGLDRLTNAYGLCLLCLGVAALIGPPLNGWVHDVSGSYAPGFILAGVAMYAAGVVLIAVPYLQSKKPMRRLSHTATA</sequence>
<dbReference type="Proteomes" id="UP000821845">
    <property type="component" value="Chromosome 2"/>
</dbReference>
<reference evidence="1" key="1">
    <citation type="submission" date="2020-05" db="EMBL/GenBank/DDBJ databases">
        <title>Large-scale comparative analyses of tick genomes elucidate their genetic diversity and vector capacities.</title>
        <authorList>
            <person name="Jia N."/>
            <person name="Wang J."/>
            <person name="Shi W."/>
            <person name="Du L."/>
            <person name="Sun Y."/>
            <person name="Zhan W."/>
            <person name="Jiang J."/>
            <person name="Wang Q."/>
            <person name="Zhang B."/>
            <person name="Ji P."/>
            <person name="Sakyi L.B."/>
            <person name="Cui X."/>
            <person name="Yuan T."/>
            <person name="Jiang B."/>
            <person name="Yang W."/>
            <person name="Lam T.T.-Y."/>
            <person name="Chang Q."/>
            <person name="Ding S."/>
            <person name="Wang X."/>
            <person name="Zhu J."/>
            <person name="Ruan X."/>
            <person name="Zhao L."/>
            <person name="Wei J."/>
            <person name="Que T."/>
            <person name="Du C."/>
            <person name="Cheng J."/>
            <person name="Dai P."/>
            <person name="Han X."/>
            <person name="Huang E."/>
            <person name="Gao Y."/>
            <person name="Liu J."/>
            <person name="Shao H."/>
            <person name="Ye R."/>
            <person name="Li L."/>
            <person name="Wei W."/>
            <person name="Wang X."/>
            <person name="Wang C."/>
            <person name="Yang T."/>
            <person name="Huo Q."/>
            <person name="Li W."/>
            <person name="Guo W."/>
            <person name="Chen H."/>
            <person name="Zhou L."/>
            <person name="Ni X."/>
            <person name="Tian J."/>
            <person name="Zhou Y."/>
            <person name="Sheng Y."/>
            <person name="Liu T."/>
            <person name="Pan Y."/>
            <person name="Xia L."/>
            <person name="Li J."/>
            <person name="Zhao F."/>
            <person name="Cao W."/>
        </authorList>
    </citation>
    <scope>NUCLEOTIDE SEQUENCE</scope>
    <source>
        <strain evidence="1">Hyas-2018</strain>
    </source>
</reference>
<keyword evidence="2" id="KW-1185">Reference proteome</keyword>
<comment type="caution">
    <text evidence="1">The sequence shown here is derived from an EMBL/GenBank/DDBJ whole genome shotgun (WGS) entry which is preliminary data.</text>
</comment>
<evidence type="ECO:0000313" key="2">
    <source>
        <dbReference type="Proteomes" id="UP000821845"/>
    </source>
</evidence>
<evidence type="ECO:0000313" key="1">
    <source>
        <dbReference type="EMBL" id="KAH6938794.1"/>
    </source>
</evidence>
<name>A0ACB7SYE0_HYAAI</name>
<organism evidence="1 2">
    <name type="scientific">Hyalomma asiaticum</name>
    <name type="common">Tick</name>
    <dbReference type="NCBI Taxonomy" id="266040"/>
    <lineage>
        <taxon>Eukaryota</taxon>
        <taxon>Metazoa</taxon>
        <taxon>Ecdysozoa</taxon>
        <taxon>Arthropoda</taxon>
        <taxon>Chelicerata</taxon>
        <taxon>Arachnida</taxon>
        <taxon>Acari</taxon>
        <taxon>Parasitiformes</taxon>
        <taxon>Ixodida</taxon>
        <taxon>Ixodoidea</taxon>
        <taxon>Ixodidae</taxon>
        <taxon>Hyalomminae</taxon>
        <taxon>Hyalomma</taxon>
    </lineage>
</organism>